<dbReference type="InterPro" id="IPR001126">
    <property type="entry name" value="UmuC"/>
</dbReference>
<dbReference type="CDD" id="cd03586">
    <property type="entry name" value="PolY_Pol_IV_kappa"/>
    <property type="match status" value="1"/>
</dbReference>
<feature type="binding site" evidence="16">
    <location>
        <position position="114"/>
    </location>
    <ligand>
        <name>Mg(2+)</name>
        <dbReference type="ChEBI" id="CHEBI:18420"/>
    </ligand>
</feature>
<dbReference type="GO" id="GO:0009432">
    <property type="term" value="P:SOS response"/>
    <property type="evidence" value="ECO:0007669"/>
    <property type="project" value="UniProtKB-ARBA"/>
</dbReference>
<comment type="cofactor">
    <cofactor evidence="16">
        <name>Mg(2+)</name>
        <dbReference type="ChEBI" id="CHEBI:18420"/>
    </cofactor>
    <text evidence="16">Binds 2 magnesium ions per subunit.</text>
</comment>
<dbReference type="InterPro" id="IPR053848">
    <property type="entry name" value="IMS_HHH_1"/>
</dbReference>
<evidence type="ECO:0000256" key="14">
    <source>
        <dbReference type="ARBA" id="ARBA00023204"/>
    </source>
</evidence>
<dbReference type="InterPro" id="IPR017961">
    <property type="entry name" value="DNA_pol_Y-fam_little_finger"/>
</dbReference>
<dbReference type="InterPro" id="IPR043502">
    <property type="entry name" value="DNA/RNA_pol_sf"/>
</dbReference>
<dbReference type="Gene3D" id="3.40.1170.60">
    <property type="match status" value="1"/>
</dbReference>
<evidence type="ECO:0000256" key="3">
    <source>
        <dbReference type="ARBA" id="ARBA00011245"/>
    </source>
</evidence>
<dbReference type="PROSITE" id="PS50173">
    <property type="entry name" value="UMUC"/>
    <property type="match status" value="1"/>
</dbReference>
<evidence type="ECO:0000313" key="18">
    <source>
        <dbReference type="EMBL" id="HGY94853.1"/>
    </source>
</evidence>
<dbReference type="PANTHER" id="PTHR11076">
    <property type="entry name" value="DNA REPAIR POLYMERASE UMUC / TRANSFERASE FAMILY MEMBER"/>
    <property type="match status" value="1"/>
</dbReference>
<dbReference type="InterPro" id="IPR043128">
    <property type="entry name" value="Rev_trsase/Diguanyl_cyclase"/>
</dbReference>
<keyword evidence="10 16" id="KW-0227">DNA damage</keyword>
<dbReference type="Gene3D" id="3.30.70.270">
    <property type="match status" value="1"/>
</dbReference>
<dbReference type="InterPro" id="IPR050116">
    <property type="entry name" value="DNA_polymerase-Y"/>
</dbReference>
<evidence type="ECO:0000256" key="13">
    <source>
        <dbReference type="ARBA" id="ARBA00023125"/>
    </source>
</evidence>
<dbReference type="GO" id="GO:0003684">
    <property type="term" value="F:damaged DNA binding"/>
    <property type="evidence" value="ECO:0007669"/>
    <property type="project" value="InterPro"/>
</dbReference>
<keyword evidence="6 16" id="KW-0808">Transferase</keyword>
<dbReference type="Gene3D" id="1.10.150.20">
    <property type="entry name" value="5' to 3' exonuclease, C-terminal subdomain"/>
    <property type="match status" value="1"/>
</dbReference>
<name>A0A7V4XTH9_9BACT</name>
<dbReference type="Gene3D" id="3.30.1490.100">
    <property type="entry name" value="DNA polymerase, Y-family, little finger domain"/>
    <property type="match status" value="1"/>
</dbReference>
<dbReference type="SUPFAM" id="SSF100879">
    <property type="entry name" value="Lesion bypass DNA polymerase (Y-family), little finger domain"/>
    <property type="match status" value="1"/>
</dbReference>
<dbReference type="GO" id="GO:0006261">
    <property type="term" value="P:DNA-templated DNA replication"/>
    <property type="evidence" value="ECO:0007669"/>
    <property type="project" value="UniProtKB-UniRule"/>
</dbReference>
<keyword evidence="5 16" id="KW-0963">Cytoplasm</keyword>
<dbReference type="FunFam" id="3.40.1170.60:FF:000001">
    <property type="entry name" value="DNA polymerase IV"/>
    <property type="match status" value="1"/>
</dbReference>
<keyword evidence="12 16" id="KW-0239">DNA-directed DNA polymerase</keyword>
<comment type="similarity">
    <text evidence="2 16">Belongs to the DNA polymerase type-Y family.</text>
</comment>
<evidence type="ECO:0000256" key="1">
    <source>
        <dbReference type="ARBA" id="ARBA00004496"/>
    </source>
</evidence>
<feature type="binding site" evidence="16">
    <location>
        <position position="20"/>
    </location>
    <ligand>
        <name>Mg(2+)</name>
        <dbReference type="ChEBI" id="CHEBI:18420"/>
    </ligand>
</feature>
<dbReference type="GO" id="GO:0006281">
    <property type="term" value="P:DNA repair"/>
    <property type="evidence" value="ECO:0007669"/>
    <property type="project" value="UniProtKB-UniRule"/>
</dbReference>
<dbReference type="EMBL" id="DTKL01000059">
    <property type="protein sequence ID" value="HGY94853.1"/>
    <property type="molecule type" value="Genomic_DNA"/>
</dbReference>
<dbReference type="EC" id="2.7.7.7" evidence="16"/>
<proteinExistence type="inferred from homology"/>
<evidence type="ECO:0000256" key="6">
    <source>
        <dbReference type="ARBA" id="ARBA00022679"/>
    </source>
</evidence>
<reference evidence="18" key="1">
    <citation type="journal article" date="2020" name="mSystems">
        <title>Genome- and Community-Level Interaction Insights into Carbon Utilization and Element Cycling Functions of Hydrothermarchaeota in Hydrothermal Sediment.</title>
        <authorList>
            <person name="Zhou Z."/>
            <person name="Liu Y."/>
            <person name="Xu W."/>
            <person name="Pan J."/>
            <person name="Luo Z.H."/>
            <person name="Li M."/>
        </authorList>
    </citation>
    <scope>NUCLEOTIDE SEQUENCE [LARGE SCALE GENOMIC DNA]</scope>
    <source>
        <strain evidence="18">SpSt-855</strain>
    </source>
</reference>
<evidence type="ECO:0000256" key="10">
    <source>
        <dbReference type="ARBA" id="ARBA00022763"/>
    </source>
</evidence>
<comment type="catalytic activity">
    <reaction evidence="15 16">
        <text>DNA(n) + a 2'-deoxyribonucleoside 5'-triphosphate = DNA(n+1) + diphosphate</text>
        <dbReference type="Rhea" id="RHEA:22508"/>
        <dbReference type="Rhea" id="RHEA-COMP:17339"/>
        <dbReference type="Rhea" id="RHEA-COMP:17340"/>
        <dbReference type="ChEBI" id="CHEBI:33019"/>
        <dbReference type="ChEBI" id="CHEBI:61560"/>
        <dbReference type="ChEBI" id="CHEBI:173112"/>
        <dbReference type="EC" id="2.7.7.7"/>
    </reaction>
</comment>
<keyword evidence="14 16" id="KW-0234">DNA repair</keyword>
<keyword evidence="7 16" id="KW-0548">Nucleotidyltransferase</keyword>
<dbReference type="GO" id="GO:0042276">
    <property type="term" value="P:error-prone translesion synthesis"/>
    <property type="evidence" value="ECO:0007669"/>
    <property type="project" value="TreeGrafter"/>
</dbReference>
<dbReference type="Pfam" id="PF21999">
    <property type="entry name" value="IMS_HHH_1"/>
    <property type="match status" value="1"/>
</dbReference>
<feature type="site" description="Substrate discrimination" evidence="16">
    <location>
        <position position="25"/>
    </location>
</feature>
<evidence type="ECO:0000256" key="5">
    <source>
        <dbReference type="ARBA" id="ARBA00022490"/>
    </source>
</evidence>
<dbReference type="InterPro" id="IPR036775">
    <property type="entry name" value="DNA_pol_Y-fam_lit_finger_sf"/>
</dbReference>
<comment type="subunit">
    <text evidence="3 16">Monomer.</text>
</comment>
<dbReference type="HAMAP" id="MF_01113">
    <property type="entry name" value="DNApol_IV"/>
    <property type="match status" value="1"/>
</dbReference>
<dbReference type="Pfam" id="PF00817">
    <property type="entry name" value="IMS"/>
    <property type="match status" value="1"/>
</dbReference>
<comment type="caution">
    <text evidence="18">The sequence shown here is derived from an EMBL/GenBank/DDBJ whole genome shotgun (WGS) entry which is preliminary data.</text>
</comment>
<dbReference type="NCBIfam" id="NF002677">
    <property type="entry name" value="PRK02406.1"/>
    <property type="match status" value="1"/>
</dbReference>
<accession>A0A7V4XTH9</accession>
<dbReference type="AlphaFoldDB" id="A0A7V4XTH9"/>
<evidence type="ECO:0000256" key="8">
    <source>
        <dbReference type="ARBA" id="ARBA00022705"/>
    </source>
</evidence>
<evidence type="ECO:0000256" key="15">
    <source>
        <dbReference type="ARBA" id="ARBA00049244"/>
    </source>
</evidence>
<keyword evidence="8 16" id="KW-0235">DNA replication</keyword>
<evidence type="ECO:0000256" key="16">
    <source>
        <dbReference type="HAMAP-Rule" id="MF_01113"/>
    </source>
</evidence>
<evidence type="ECO:0000259" key="17">
    <source>
        <dbReference type="PROSITE" id="PS50173"/>
    </source>
</evidence>
<evidence type="ECO:0000256" key="2">
    <source>
        <dbReference type="ARBA" id="ARBA00010945"/>
    </source>
</evidence>
<dbReference type="GO" id="GO:0003887">
    <property type="term" value="F:DNA-directed DNA polymerase activity"/>
    <property type="evidence" value="ECO:0007669"/>
    <property type="project" value="UniProtKB-UniRule"/>
</dbReference>
<keyword evidence="11 16" id="KW-0460">Magnesium</keyword>
<dbReference type="InterPro" id="IPR022880">
    <property type="entry name" value="DNApol_IV"/>
</dbReference>
<dbReference type="FunFam" id="1.10.150.20:FF:000019">
    <property type="entry name" value="DNA polymerase IV"/>
    <property type="match status" value="1"/>
</dbReference>
<evidence type="ECO:0000256" key="7">
    <source>
        <dbReference type="ARBA" id="ARBA00022695"/>
    </source>
</evidence>
<evidence type="ECO:0000256" key="4">
    <source>
        <dbReference type="ARBA" id="ARBA00022457"/>
    </source>
</evidence>
<feature type="domain" description="UmuC" evidence="17">
    <location>
        <begin position="16"/>
        <end position="196"/>
    </location>
</feature>
<keyword evidence="13 16" id="KW-0238">DNA-binding</keyword>
<dbReference type="FunFam" id="3.30.1490.100:FF:000004">
    <property type="entry name" value="DNA polymerase IV"/>
    <property type="match status" value="1"/>
</dbReference>
<dbReference type="PANTHER" id="PTHR11076:SF33">
    <property type="entry name" value="DNA POLYMERASE KAPPA"/>
    <property type="match status" value="1"/>
</dbReference>
<dbReference type="Pfam" id="PF11799">
    <property type="entry name" value="IMS_C"/>
    <property type="match status" value="1"/>
</dbReference>
<protein>
    <recommendedName>
        <fullName evidence="16">DNA polymerase IV</fullName>
        <shortName evidence="16">Pol IV</shortName>
        <ecNumber evidence="16">2.7.7.7</ecNumber>
    </recommendedName>
</protein>
<organism evidence="18">
    <name type="scientific">Acidobacterium capsulatum</name>
    <dbReference type="NCBI Taxonomy" id="33075"/>
    <lineage>
        <taxon>Bacteria</taxon>
        <taxon>Pseudomonadati</taxon>
        <taxon>Acidobacteriota</taxon>
        <taxon>Terriglobia</taxon>
        <taxon>Terriglobales</taxon>
        <taxon>Acidobacteriaceae</taxon>
        <taxon>Acidobacterium</taxon>
    </lineage>
</organism>
<evidence type="ECO:0000256" key="11">
    <source>
        <dbReference type="ARBA" id="ARBA00022842"/>
    </source>
</evidence>
<comment type="subcellular location">
    <subcellularLocation>
        <location evidence="1 16">Cytoplasm</location>
    </subcellularLocation>
</comment>
<feature type="active site" evidence="16">
    <location>
        <position position="115"/>
    </location>
</feature>
<gene>
    <name evidence="16" type="primary">dinB</name>
    <name evidence="18" type="ORF">ENW50_09265</name>
</gene>
<evidence type="ECO:0000256" key="9">
    <source>
        <dbReference type="ARBA" id="ARBA00022723"/>
    </source>
</evidence>
<dbReference type="GO" id="GO:0005829">
    <property type="term" value="C:cytosol"/>
    <property type="evidence" value="ECO:0007669"/>
    <property type="project" value="TreeGrafter"/>
</dbReference>
<dbReference type="GO" id="GO:0000287">
    <property type="term" value="F:magnesium ion binding"/>
    <property type="evidence" value="ECO:0007669"/>
    <property type="project" value="UniProtKB-UniRule"/>
</dbReference>
<evidence type="ECO:0000256" key="12">
    <source>
        <dbReference type="ARBA" id="ARBA00022932"/>
    </source>
</evidence>
<keyword evidence="9 16" id="KW-0479">Metal-binding</keyword>
<sequence length="374" mass="41382">MAETLLSPQPATPRKIVHVDMDAFYASVEQRDAPELRGKPVVVAWRGRRSVVCAASYEARQFGVRSAMPAVTAERLCPQAIFVPPDFTRYKAVSRAVREIFERHTDLIEPLSLDEAYLDVTHNKTGLPTATKVAITIRKQIREELSLTASAGVAPNKFLAKIASDWRKPDGLFVIQPQDLATFLPPLPVGRIPGVGKVTEERLVRLGIRTAGDLQHYDLATLESNFGRYGLRLYHLARGVDHSPVTPNRPTKSVSAEDTFETDIPLSATEPVIRRLAEKVWNASRREARVARTVVLKLKTSDFHIHTRSLTPETPPASCEELTAIALGLRARVDLGADRLYRLIGVGLSNFRDAEPELEEDAGDIFAGLRLNAS</sequence>
<dbReference type="SUPFAM" id="SSF56672">
    <property type="entry name" value="DNA/RNA polymerases"/>
    <property type="match status" value="1"/>
</dbReference>
<comment type="function">
    <text evidence="16">Poorly processive, error-prone DNA polymerase involved in untargeted mutagenesis. Copies undamaged DNA at stalled replication forks, which arise in vivo from mismatched or misaligned primer ends. These misaligned primers can be extended by PolIV. Exhibits no 3'-5' exonuclease (proofreading) activity. May be involved in translesional synthesis, in conjunction with the beta clamp from PolIII.</text>
</comment>
<keyword evidence="4 16" id="KW-0515">Mutator protein</keyword>